<dbReference type="EMBL" id="CP040324">
    <property type="protein sequence ID" value="QHB25984.1"/>
    <property type="molecule type" value="Genomic_DNA"/>
</dbReference>
<reference evidence="1 2" key="1">
    <citation type="submission" date="2019-05" db="EMBL/GenBank/DDBJ databases">
        <title>Complete genome sequence of Pseudomonas Pseudomonas resinovorans.</title>
        <authorList>
            <person name="Chen H.-P."/>
        </authorList>
    </citation>
    <scope>NUCLEOTIDE SEQUENCE [LARGE SCALE GENOMIC DNA]</scope>
    <source>
        <strain evidence="1 2">TCU-CK1</strain>
    </source>
</reference>
<dbReference type="AlphaFoldDB" id="A0AAE6V0A3"/>
<dbReference type="Proteomes" id="UP000464593">
    <property type="component" value="Chromosome"/>
</dbReference>
<sequence>MTTVNPLQTLVFVRLRCSSTAFSEFTVSQPRFVSAQSEAHHD</sequence>
<accession>A0AAE6V0A3</accession>
<name>A0AAE6V0A3_9PSED</name>
<protein>
    <submittedName>
        <fullName evidence="1">Muconate cycloisomerase I</fullName>
    </submittedName>
</protein>
<evidence type="ECO:0000313" key="2">
    <source>
        <dbReference type="Proteomes" id="UP000464593"/>
    </source>
</evidence>
<gene>
    <name evidence="1" type="ORF">TCK1_638</name>
</gene>
<proteinExistence type="predicted"/>
<organism evidence="1 2">
    <name type="scientific">Pseudomonas monteilii</name>
    <dbReference type="NCBI Taxonomy" id="76759"/>
    <lineage>
        <taxon>Bacteria</taxon>
        <taxon>Pseudomonadati</taxon>
        <taxon>Pseudomonadota</taxon>
        <taxon>Gammaproteobacteria</taxon>
        <taxon>Pseudomonadales</taxon>
        <taxon>Pseudomonadaceae</taxon>
        <taxon>Pseudomonas</taxon>
    </lineage>
</organism>
<evidence type="ECO:0000313" key="1">
    <source>
        <dbReference type="EMBL" id="QHB25984.1"/>
    </source>
</evidence>